<dbReference type="EMBL" id="CM016762">
    <property type="protein sequence ID" value="TMS36859.1"/>
    <property type="molecule type" value="Genomic_DNA"/>
</dbReference>
<reference evidence="2 3" key="2">
    <citation type="journal article" date="2019" name="G3 (Bethesda)">
        <title>Hybrid Assembly of the Genome of the Entomopathogenic Nematode Steinernema carpocapsae Identifies the X-Chromosome.</title>
        <authorList>
            <person name="Serra L."/>
            <person name="Macchietto M."/>
            <person name="Macias-Munoz A."/>
            <person name="McGill C.J."/>
            <person name="Rodriguez I.M."/>
            <person name="Rodriguez B."/>
            <person name="Murad R."/>
            <person name="Mortazavi A."/>
        </authorList>
    </citation>
    <scope>NUCLEOTIDE SEQUENCE [LARGE SCALE GENOMIC DNA]</scope>
    <source>
        <strain evidence="2 3">ALL</strain>
    </source>
</reference>
<comment type="caution">
    <text evidence="2">The sequence shown here is derived from an EMBL/GenBank/DDBJ whole genome shotgun (WGS) entry which is preliminary data.</text>
</comment>
<protein>
    <submittedName>
        <fullName evidence="2">Uncharacterized protein</fullName>
    </submittedName>
</protein>
<feature type="region of interest" description="Disordered" evidence="1">
    <location>
        <begin position="109"/>
        <end position="160"/>
    </location>
</feature>
<keyword evidence="3" id="KW-1185">Reference proteome</keyword>
<dbReference type="EMBL" id="AZBU02000001">
    <property type="protein sequence ID" value="TMS36859.1"/>
    <property type="molecule type" value="Genomic_DNA"/>
</dbReference>
<evidence type="ECO:0000256" key="1">
    <source>
        <dbReference type="SAM" id="MobiDB-lite"/>
    </source>
</evidence>
<proteinExistence type="predicted"/>
<gene>
    <name evidence="2" type="ORF">L596_003931</name>
</gene>
<feature type="compositionally biased region" description="Basic residues" evidence="1">
    <location>
        <begin position="63"/>
        <end position="74"/>
    </location>
</feature>
<feature type="region of interest" description="Disordered" evidence="1">
    <location>
        <begin position="14"/>
        <end position="93"/>
    </location>
</feature>
<accession>A0A4U8UVQ7</accession>
<evidence type="ECO:0000313" key="3">
    <source>
        <dbReference type="Proteomes" id="UP000298663"/>
    </source>
</evidence>
<sequence length="191" mass="21209">MAFIVPVMKKDYMLYQKRSSPASSSSSSRQKLRSTSNPILIPSRNSTSTSRPTSSSVDSVIRPSRRAQRQRVSIRRISDSDNDRTSGNERHVHFGVLEEIMYDELEEAFEDSPADVNSESSSLESRESPLQSSLFPDQIKKSNPVAIGQKKRGDESPKFLSSNAPILSNIATSPSKMQNVFKLVALCSPKN</sequence>
<name>A0A4U8UVQ7_STECR</name>
<feature type="compositionally biased region" description="Low complexity" evidence="1">
    <location>
        <begin position="18"/>
        <end position="56"/>
    </location>
</feature>
<feature type="compositionally biased region" description="Basic and acidic residues" evidence="1">
    <location>
        <begin position="76"/>
        <end position="92"/>
    </location>
</feature>
<evidence type="ECO:0000313" key="2">
    <source>
        <dbReference type="EMBL" id="TMS36859.1"/>
    </source>
</evidence>
<feature type="compositionally biased region" description="Low complexity" evidence="1">
    <location>
        <begin position="118"/>
        <end position="134"/>
    </location>
</feature>
<dbReference type="Proteomes" id="UP000298663">
    <property type="component" value="Chromosome X"/>
</dbReference>
<organism evidence="2 3">
    <name type="scientific">Steinernema carpocapsae</name>
    <name type="common">Entomopathogenic nematode</name>
    <dbReference type="NCBI Taxonomy" id="34508"/>
    <lineage>
        <taxon>Eukaryota</taxon>
        <taxon>Metazoa</taxon>
        <taxon>Ecdysozoa</taxon>
        <taxon>Nematoda</taxon>
        <taxon>Chromadorea</taxon>
        <taxon>Rhabditida</taxon>
        <taxon>Tylenchina</taxon>
        <taxon>Panagrolaimomorpha</taxon>
        <taxon>Strongyloidoidea</taxon>
        <taxon>Steinernematidae</taxon>
        <taxon>Steinernema</taxon>
    </lineage>
</organism>
<dbReference type="AlphaFoldDB" id="A0A4U8UVQ7"/>
<reference evidence="2 3" key="1">
    <citation type="journal article" date="2015" name="Genome Biol.">
        <title>Comparative genomics of Steinernema reveals deeply conserved gene regulatory networks.</title>
        <authorList>
            <person name="Dillman A.R."/>
            <person name="Macchietto M."/>
            <person name="Porter C.F."/>
            <person name="Rogers A."/>
            <person name="Williams B."/>
            <person name="Antoshechkin I."/>
            <person name="Lee M.M."/>
            <person name="Goodwin Z."/>
            <person name="Lu X."/>
            <person name="Lewis E.E."/>
            <person name="Goodrich-Blair H."/>
            <person name="Stock S.P."/>
            <person name="Adams B.J."/>
            <person name="Sternberg P.W."/>
            <person name="Mortazavi A."/>
        </authorList>
    </citation>
    <scope>NUCLEOTIDE SEQUENCE [LARGE SCALE GENOMIC DNA]</scope>
    <source>
        <strain evidence="2 3">ALL</strain>
    </source>
</reference>